<evidence type="ECO:0000256" key="1">
    <source>
        <dbReference type="ARBA" id="ARBA00007177"/>
    </source>
</evidence>
<keyword evidence="3 4" id="KW-0143">Chaperone</keyword>
<dbReference type="GO" id="GO:0005737">
    <property type="term" value="C:cytoplasm"/>
    <property type="evidence" value="ECO:0007669"/>
    <property type="project" value="UniProtKB-SubCell"/>
</dbReference>
<protein>
    <recommendedName>
        <fullName evidence="4">Urease accessory protein UreD</fullName>
    </recommendedName>
</protein>
<gene>
    <name evidence="4" type="primary">ureD</name>
    <name evidence="5" type="ORF">BWK73_05875</name>
</gene>
<dbReference type="PANTHER" id="PTHR33643:SF1">
    <property type="entry name" value="UREASE ACCESSORY PROTEIN D"/>
    <property type="match status" value="1"/>
</dbReference>
<comment type="function">
    <text evidence="4">Required for maturation of urease via the functional incorporation of the urease nickel metallocenter.</text>
</comment>
<comment type="caution">
    <text evidence="5">The sequence shown here is derived from an EMBL/GenBank/DDBJ whole genome shotgun (WGS) entry which is preliminary data.</text>
</comment>
<evidence type="ECO:0000256" key="4">
    <source>
        <dbReference type="HAMAP-Rule" id="MF_01384"/>
    </source>
</evidence>
<dbReference type="Pfam" id="PF01774">
    <property type="entry name" value="UreD"/>
    <property type="match status" value="1"/>
</dbReference>
<evidence type="ECO:0000256" key="3">
    <source>
        <dbReference type="ARBA" id="ARBA00023186"/>
    </source>
</evidence>
<dbReference type="AlphaFoldDB" id="A0A1Y1QWV2"/>
<dbReference type="STRING" id="1123401.GCA_000621325_01613"/>
<comment type="subcellular location">
    <subcellularLocation>
        <location evidence="4">Cytoplasm</location>
    </subcellularLocation>
</comment>
<organism evidence="5 6">
    <name type="scientific">Thiothrix lacustris</name>
    <dbReference type="NCBI Taxonomy" id="525917"/>
    <lineage>
        <taxon>Bacteria</taxon>
        <taxon>Pseudomonadati</taxon>
        <taxon>Pseudomonadota</taxon>
        <taxon>Gammaproteobacteria</taxon>
        <taxon>Thiotrichales</taxon>
        <taxon>Thiotrichaceae</taxon>
        <taxon>Thiothrix</taxon>
    </lineage>
</organism>
<comment type="similarity">
    <text evidence="1 4">Belongs to the UreD family.</text>
</comment>
<evidence type="ECO:0000256" key="2">
    <source>
        <dbReference type="ARBA" id="ARBA00022988"/>
    </source>
</evidence>
<accession>A0A1Y1QWV2</accession>
<dbReference type="EMBL" id="MTEJ01000011">
    <property type="protein sequence ID" value="OQX15734.1"/>
    <property type="molecule type" value="Genomic_DNA"/>
</dbReference>
<comment type="subunit">
    <text evidence="4">UreD, UreF and UreG form a complex that acts as a GTP-hydrolysis-dependent molecular chaperone, activating the urease apoprotein by helping to assemble the nickel containing metallocenter of UreC. The UreE protein probably delivers the nickel.</text>
</comment>
<dbReference type="Proteomes" id="UP000192491">
    <property type="component" value="Unassembled WGS sequence"/>
</dbReference>
<evidence type="ECO:0000313" key="5">
    <source>
        <dbReference type="EMBL" id="OQX15734.1"/>
    </source>
</evidence>
<keyword evidence="4" id="KW-0963">Cytoplasm</keyword>
<name>A0A1Y1QWV2_9GAMM</name>
<dbReference type="InterPro" id="IPR002669">
    <property type="entry name" value="UreD"/>
</dbReference>
<dbReference type="PANTHER" id="PTHR33643">
    <property type="entry name" value="UREASE ACCESSORY PROTEIN D"/>
    <property type="match status" value="1"/>
</dbReference>
<keyword evidence="2 4" id="KW-0996">Nickel insertion</keyword>
<sequence>MEAALQQGWQAELRLGFAPRSTKTVLASRSQRGPLAVQRPFYPEGGVCHAYVLHPPGGVVGGDCLHLRFQVDPAAHALLTTPGATKFYRSAGLQAQQHQHFHVTQGCLEWLPQENIFFPGANTALHSTIHLDTTAQYIGWEIHCLGLPSIGEQFTHGKTLFKTAIYRAGKPLLLDRLLIASEADLHTAAGLRGQAVMATLFATPATPALLEAVRPHCQDIANGSAGVTLFNGVLVVRYLGNSTAQALRLFRHLWHIVRPMVTGRTATPPRIWNT</sequence>
<reference evidence="5 6" key="1">
    <citation type="submission" date="2017-01" db="EMBL/GenBank/DDBJ databases">
        <title>Novel large sulfur bacteria in the metagenomes of groundwater-fed chemosynthetic microbial mats in the Lake Huron basin.</title>
        <authorList>
            <person name="Sharrar A.M."/>
            <person name="Flood B.E."/>
            <person name="Bailey J.V."/>
            <person name="Jones D.S."/>
            <person name="Biddanda B."/>
            <person name="Ruberg S.A."/>
            <person name="Marcus D.N."/>
            <person name="Dick G.J."/>
        </authorList>
    </citation>
    <scope>NUCLEOTIDE SEQUENCE [LARGE SCALE GENOMIC DNA]</scope>
    <source>
        <strain evidence="5">A8</strain>
    </source>
</reference>
<dbReference type="GO" id="GO:0016151">
    <property type="term" value="F:nickel cation binding"/>
    <property type="evidence" value="ECO:0007669"/>
    <property type="project" value="UniProtKB-UniRule"/>
</dbReference>
<evidence type="ECO:0000313" key="6">
    <source>
        <dbReference type="Proteomes" id="UP000192491"/>
    </source>
</evidence>
<dbReference type="HAMAP" id="MF_01384">
    <property type="entry name" value="UreD"/>
    <property type="match status" value="1"/>
</dbReference>
<proteinExistence type="inferred from homology"/>